<feature type="region of interest" description="Disordered" evidence="2">
    <location>
        <begin position="89"/>
        <end position="120"/>
    </location>
</feature>
<keyword evidence="1" id="KW-0863">Zinc-finger</keyword>
<dbReference type="Proteomes" id="UP000574390">
    <property type="component" value="Unassembled WGS sequence"/>
</dbReference>
<comment type="caution">
    <text evidence="4">The sequence shown here is derived from an EMBL/GenBank/DDBJ whole genome shotgun (WGS) entry which is preliminary data.</text>
</comment>
<organism evidence="4 5">
    <name type="scientific">Perkinsus olseni</name>
    <name type="common">Perkinsus atlanticus</name>
    <dbReference type="NCBI Taxonomy" id="32597"/>
    <lineage>
        <taxon>Eukaryota</taxon>
        <taxon>Sar</taxon>
        <taxon>Alveolata</taxon>
        <taxon>Perkinsozoa</taxon>
        <taxon>Perkinsea</taxon>
        <taxon>Perkinsida</taxon>
        <taxon>Perkinsidae</taxon>
        <taxon>Perkinsus</taxon>
    </lineage>
</organism>
<dbReference type="GO" id="GO:0003676">
    <property type="term" value="F:nucleic acid binding"/>
    <property type="evidence" value="ECO:0007669"/>
    <property type="project" value="InterPro"/>
</dbReference>
<name>A0A7J6PW07_PEROL</name>
<sequence length="396" mass="43080">DDYSLRHLLAIRNDVTGFTCFRCHKEGHSAKNCPATTPAGLRDRCRICGNPEHTAETCRINAEKLQCHRCNNPGHLAYVCGARMPTTSTTKISGNSSGTKSQPSTGKGTGSRPAAKGRANTNVNATFLDDTTSERGSHCYTLRSSCKRAPTPDPRVRHRDGMLTGYVTIEDTEVLAIYDTGADVSLVTASCLNEVAPDASIETNIPSTLSAANGGNLHTIGSVRLRVSTPKASEVDTFLVTTVPLTTPVILGCPTMALLDTQITINMSGYHIETNYSVTPFQPRVTFDDHVRHYGDEQSGVYREDHCVINYKVQQINRLCLQEFCEPVHYDGVSLQPTTPWFSTIFPDAYTNSVNVDQLTRGQGPCNHGENDTTMTSSRVQAASLTPMVNSSNDDT</sequence>
<dbReference type="Gene3D" id="4.10.60.10">
    <property type="entry name" value="Zinc finger, CCHC-type"/>
    <property type="match status" value="1"/>
</dbReference>
<dbReference type="SUPFAM" id="SSF57756">
    <property type="entry name" value="Retrovirus zinc finger-like domains"/>
    <property type="match status" value="1"/>
</dbReference>
<accession>A0A7J6PW07</accession>
<dbReference type="Gene3D" id="2.40.70.10">
    <property type="entry name" value="Acid Proteases"/>
    <property type="match status" value="1"/>
</dbReference>
<reference evidence="4 5" key="1">
    <citation type="submission" date="2020-04" db="EMBL/GenBank/DDBJ databases">
        <title>Perkinsus olseni comparative genomics.</title>
        <authorList>
            <person name="Bogema D.R."/>
        </authorList>
    </citation>
    <scope>NUCLEOTIDE SEQUENCE [LARGE SCALE GENOMIC DNA]</scope>
    <source>
        <strain evidence="4">ATCC PRA-205</strain>
    </source>
</reference>
<dbReference type="InterPro" id="IPR001878">
    <property type="entry name" value="Znf_CCHC"/>
</dbReference>
<gene>
    <name evidence="4" type="ORF">FOZ62_010373</name>
</gene>
<dbReference type="EMBL" id="JABANM010034060">
    <property type="protein sequence ID" value="KAF4700255.1"/>
    <property type="molecule type" value="Genomic_DNA"/>
</dbReference>
<dbReference type="InterPro" id="IPR021109">
    <property type="entry name" value="Peptidase_aspartic_dom_sf"/>
</dbReference>
<proteinExistence type="predicted"/>
<keyword evidence="1" id="KW-0862">Zinc</keyword>
<dbReference type="SMART" id="SM00343">
    <property type="entry name" value="ZnF_C2HC"/>
    <property type="match status" value="3"/>
</dbReference>
<evidence type="ECO:0000256" key="1">
    <source>
        <dbReference type="PROSITE-ProRule" id="PRU00047"/>
    </source>
</evidence>
<evidence type="ECO:0000313" key="5">
    <source>
        <dbReference type="Proteomes" id="UP000574390"/>
    </source>
</evidence>
<evidence type="ECO:0000259" key="3">
    <source>
        <dbReference type="PROSITE" id="PS50158"/>
    </source>
</evidence>
<feature type="non-terminal residue" evidence="4">
    <location>
        <position position="1"/>
    </location>
</feature>
<feature type="compositionally biased region" description="Polar residues" evidence="2">
    <location>
        <begin position="89"/>
        <end position="106"/>
    </location>
</feature>
<dbReference type="SUPFAM" id="SSF50630">
    <property type="entry name" value="Acid proteases"/>
    <property type="match status" value="1"/>
</dbReference>
<dbReference type="GO" id="GO:0008270">
    <property type="term" value="F:zinc ion binding"/>
    <property type="evidence" value="ECO:0007669"/>
    <property type="project" value="UniProtKB-KW"/>
</dbReference>
<dbReference type="CDD" id="cd00303">
    <property type="entry name" value="retropepsin_like"/>
    <property type="match status" value="1"/>
</dbReference>
<feature type="domain" description="CCHC-type" evidence="3">
    <location>
        <begin position="20"/>
        <end position="34"/>
    </location>
</feature>
<keyword evidence="1" id="KW-0479">Metal-binding</keyword>
<evidence type="ECO:0000256" key="2">
    <source>
        <dbReference type="SAM" id="MobiDB-lite"/>
    </source>
</evidence>
<protein>
    <recommendedName>
        <fullName evidence="3">CCHC-type domain-containing protein</fullName>
    </recommendedName>
</protein>
<evidence type="ECO:0000313" key="4">
    <source>
        <dbReference type="EMBL" id="KAF4700255.1"/>
    </source>
</evidence>
<dbReference type="InterPro" id="IPR036875">
    <property type="entry name" value="Znf_CCHC_sf"/>
</dbReference>
<dbReference type="Pfam" id="PF00098">
    <property type="entry name" value="zf-CCHC"/>
    <property type="match status" value="1"/>
</dbReference>
<dbReference type="AlphaFoldDB" id="A0A7J6PW07"/>
<dbReference type="PROSITE" id="PS50158">
    <property type="entry name" value="ZF_CCHC"/>
    <property type="match status" value="1"/>
</dbReference>
<feature type="non-terminal residue" evidence="4">
    <location>
        <position position="396"/>
    </location>
</feature>